<gene>
    <name evidence="2" type="ORF">EJ08DRAFT_645973</name>
</gene>
<keyword evidence="1" id="KW-0472">Membrane</keyword>
<organism evidence="2 3">
    <name type="scientific">Tothia fuscella</name>
    <dbReference type="NCBI Taxonomy" id="1048955"/>
    <lineage>
        <taxon>Eukaryota</taxon>
        <taxon>Fungi</taxon>
        <taxon>Dikarya</taxon>
        <taxon>Ascomycota</taxon>
        <taxon>Pezizomycotina</taxon>
        <taxon>Dothideomycetes</taxon>
        <taxon>Pleosporomycetidae</taxon>
        <taxon>Venturiales</taxon>
        <taxon>Cylindrosympodiaceae</taxon>
        <taxon>Tothia</taxon>
    </lineage>
</organism>
<dbReference type="EMBL" id="MU007014">
    <property type="protein sequence ID" value="KAF2435051.1"/>
    <property type="molecule type" value="Genomic_DNA"/>
</dbReference>
<dbReference type="Proteomes" id="UP000800235">
    <property type="component" value="Unassembled WGS sequence"/>
</dbReference>
<dbReference type="OrthoDB" id="3529036at2759"/>
<proteinExistence type="predicted"/>
<evidence type="ECO:0000256" key="1">
    <source>
        <dbReference type="SAM" id="Phobius"/>
    </source>
</evidence>
<accession>A0A9P4U2Z1</accession>
<sequence length="86" mass="9652">MADNTTFILLQWLIPHEPGMYCQPHSKIVGLLAAYNIVSVSISHILLSGFFFGQTNWLLRKIRTVLDVFPGILMTMMALTARKTAS</sequence>
<comment type="caution">
    <text evidence="2">The sequence shown here is derived from an EMBL/GenBank/DDBJ whole genome shotgun (WGS) entry which is preliminary data.</text>
</comment>
<protein>
    <submittedName>
        <fullName evidence="2">Uncharacterized protein</fullName>
    </submittedName>
</protein>
<evidence type="ECO:0000313" key="3">
    <source>
        <dbReference type="Proteomes" id="UP000800235"/>
    </source>
</evidence>
<keyword evidence="1" id="KW-0812">Transmembrane</keyword>
<evidence type="ECO:0000313" key="2">
    <source>
        <dbReference type="EMBL" id="KAF2435051.1"/>
    </source>
</evidence>
<feature type="transmembrane region" description="Helical" evidence="1">
    <location>
        <begin position="28"/>
        <end position="52"/>
    </location>
</feature>
<reference evidence="2" key="1">
    <citation type="journal article" date="2020" name="Stud. Mycol.">
        <title>101 Dothideomycetes genomes: a test case for predicting lifestyles and emergence of pathogens.</title>
        <authorList>
            <person name="Haridas S."/>
            <person name="Albert R."/>
            <person name="Binder M."/>
            <person name="Bloem J."/>
            <person name="Labutti K."/>
            <person name="Salamov A."/>
            <person name="Andreopoulos B."/>
            <person name="Baker S."/>
            <person name="Barry K."/>
            <person name="Bills G."/>
            <person name="Bluhm B."/>
            <person name="Cannon C."/>
            <person name="Castanera R."/>
            <person name="Culley D."/>
            <person name="Daum C."/>
            <person name="Ezra D."/>
            <person name="Gonzalez J."/>
            <person name="Henrissat B."/>
            <person name="Kuo A."/>
            <person name="Liang C."/>
            <person name="Lipzen A."/>
            <person name="Lutzoni F."/>
            <person name="Magnuson J."/>
            <person name="Mondo S."/>
            <person name="Nolan M."/>
            <person name="Ohm R."/>
            <person name="Pangilinan J."/>
            <person name="Park H.-J."/>
            <person name="Ramirez L."/>
            <person name="Alfaro M."/>
            <person name="Sun H."/>
            <person name="Tritt A."/>
            <person name="Yoshinaga Y."/>
            <person name="Zwiers L.-H."/>
            <person name="Turgeon B."/>
            <person name="Goodwin S."/>
            <person name="Spatafora J."/>
            <person name="Crous P."/>
            <person name="Grigoriev I."/>
        </authorList>
    </citation>
    <scope>NUCLEOTIDE SEQUENCE</scope>
    <source>
        <strain evidence="2">CBS 130266</strain>
    </source>
</reference>
<name>A0A9P4U2Z1_9PEZI</name>
<keyword evidence="1" id="KW-1133">Transmembrane helix</keyword>
<dbReference type="AlphaFoldDB" id="A0A9P4U2Z1"/>
<keyword evidence="3" id="KW-1185">Reference proteome</keyword>